<dbReference type="InterPro" id="IPR037944">
    <property type="entry name" value="PRX5-like"/>
</dbReference>
<gene>
    <name evidence="8" type="ORF">BCF33_1800</name>
</gene>
<dbReference type="GO" id="GO:0034599">
    <property type="term" value="P:cellular response to oxidative stress"/>
    <property type="evidence" value="ECO:0007669"/>
    <property type="project" value="InterPro"/>
</dbReference>
<evidence type="ECO:0000256" key="2">
    <source>
        <dbReference type="ARBA" id="ARBA00022862"/>
    </source>
</evidence>
<evidence type="ECO:0000256" key="4">
    <source>
        <dbReference type="ARBA" id="ARBA00023284"/>
    </source>
</evidence>
<reference evidence="8 9" key="1">
    <citation type="submission" date="2018-03" db="EMBL/GenBank/DDBJ databases">
        <title>Genomic Encyclopedia of Archaeal and Bacterial Type Strains, Phase II (KMG-II): from individual species to whole genera.</title>
        <authorList>
            <person name="Goeker M."/>
        </authorList>
    </citation>
    <scope>NUCLEOTIDE SEQUENCE [LARGE SCALE GENOMIC DNA]</scope>
    <source>
        <strain evidence="8 9">DSM 29318</strain>
    </source>
</reference>
<dbReference type="EMBL" id="PVTT01000002">
    <property type="protein sequence ID" value="PRY92937.1"/>
    <property type="molecule type" value="Genomic_DNA"/>
</dbReference>
<name>A0A2T0X1Z3_9RHOB</name>
<dbReference type="PANTHER" id="PTHR10430:SF16">
    <property type="entry name" value="PEROXIREDOXIN-5, MITOCHONDRIAL"/>
    <property type="match status" value="1"/>
</dbReference>
<dbReference type="OrthoDB" id="9800621at2"/>
<organism evidence="8 9">
    <name type="scientific">Hasllibacter halocynthiae</name>
    <dbReference type="NCBI Taxonomy" id="595589"/>
    <lineage>
        <taxon>Bacteria</taxon>
        <taxon>Pseudomonadati</taxon>
        <taxon>Pseudomonadota</taxon>
        <taxon>Alphaproteobacteria</taxon>
        <taxon>Rhodobacterales</taxon>
        <taxon>Roseobacteraceae</taxon>
        <taxon>Hasllibacter</taxon>
    </lineage>
</organism>
<dbReference type="Gene3D" id="3.40.30.10">
    <property type="entry name" value="Glutaredoxin"/>
    <property type="match status" value="1"/>
</dbReference>
<protein>
    <recommendedName>
        <fullName evidence="6">Glutathione-dependent peroxiredoxin</fullName>
        <ecNumber evidence="6">1.11.1.27</ecNumber>
    </recommendedName>
</protein>
<dbReference type="Proteomes" id="UP000238801">
    <property type="component" value="Unassembled WGS sequence"/>
</dbReference>
<dbReference type="GO" id="GO:0042744">
    <property type="term" value="P:hydrogen peroxide catabolic process"/>
    <property type="evidence" value="ECO:0007669"/>
    <property type="project" value="TreeGrafter"/>
</dbReference>
<dbReference type="EC" id="1.11.1.27" evidence="6"/>
<dbReference type="GO" id="GO:0005737">
    <property type="term" value="C:cytoplasm"/>
    <property type="evidence" value="ECO:0007669"/>
    <property type="project" value="TreeGrafter"/>
</dbReference>
<dbReference type="Pfam" id="PF08534">
    <property type="entry name" value="Redoxin"/>
    <property type="match status" value="1"/>
</dbReference>
<dbReference type="RefSeq" id="WP_106160587.1">
    <property type="nucleotide sequence ID" value="NZ_PVTT01000002.1"/>
</dbReference>
<comment type="function">
    <text evidence="6">Thiol-specific peroxidase that catalyzes the reduction of hydrogen peroxide and organic hydroperoxides to water and alcohols, respectively. Plays a role in cell protection against oxidative stress by detoxifying peroxides.</text>
</comment>
<proteinExistence type="inferred from homology"/>
<dbReference type="GO" id="GO:0045454">
    <property type="term" value="P:cell redox homeostasis"/>
    <property type="evidence" value="ECO:0007669"/>
    <property type="project" value="TreeGrafter"/>
</dbReference>
<dbReference type="PANTHER" id="PTHR10430">
    <property type="entry name" value="PEROXIREDOXIN"/>
    <property type="match status" value="1"/>
</dbReference>
<evidence type="ECO:0000259" key="7">
    <source>
        <dbReference type="PROSITE" id="PS51352"/>
    </source>
</evidence>
<dbReference type="InterPro" id="IPR013740">
    <property type="entry name" value="Redoxin"/>
</dbReference>
<keyword evidence="4 6" id="KW-0676">Redox-active center</keyword>
<sequence length="163" mass="17575">MPIIEEGQKLPGATFIRIGEDGPEPVRLNDLMDGRRIVLFAVPGAFTPTCHSAHMPSFIRTKDRFAEKGVDEIVCVAVNDPFVLRAWAMATGAQDAGITVLADPEGAFTQAIGMEFDAPPAGLLNRSKRYAMLVEDGMVKELREESSPGECDISGGESLLEVI</sequence>
<keyword evidence="1 6" id="KW-0575">Peroxidase</keyword>
<evidence type="ECO:0000313" key="8">
    <source>
        <dbReference type="EMBL" id="PRY92937.1"/>
    </source>
</evidence>
<feature type="active site" description="Cysteine sulfenic acid (-SOH) intermediate" evidence="5">
    <location>
        <position position="50"/>
    </location>
</feature>
<dbReference type="AlphaFoldDB" id="A0A2T0X1Z3"/>
<evidence type="ECO:0000256" key="1">
    <source>
        <dbReference type="ARBA" id="ARBA00022559"/>
    </source>
</evidence>
<dbReference type="InterPro" id="IPR036249">
    <property type="entry name" value="Thioredoxin-like_sf"/>
</dbReference>
<accession>A0A2T0X1Z3</accession>
<dbReference type="PROSITE" id="PS51352">
    <property type="entry name" value="THIOREDOXIN_2"/>
    <property type="match status" value="1"/>
</dbReference>
<dbReference type="GO" id="GO:0008379">
    <property type="term" value="F:thioredoxin peroxidase activity"/>
    <property type="evidence" value="ECO:0007669"/>
    <property type="project" value="InterPro"/>
</dbReference>
<dbReference type="CDD" id="cd03013">
    <property type="entry name" value="PRX5_like"/>
    <property type="match status" value="1"/>
</dbReference>
<comment type="catalytic activity">
    <reaction evidence="6">
        <text>a hydroperoxide + 2 glutathione = an alcohol + glutathione disulfide + H2O</text>
        <dbReference type="Rhea" id="RHEA:62632"/>
        <dbReference type="ChEBI" id="CHEBI:15377"/>
        <dbReference type="ChEBI" id="CHEBI:30879"/>
        <dbReference type="ChEBI" id="CHEBI:35924"/>
        <dbReference type="ChEBI" id="CHEBI:57925"/>
        <dbReference type="ChEBI" id="CHEBI:58297"/>
        <dbReference type="EC" id="1.11.1.27"/>
    </reaction>
</comment>
<evidence type="ECO:0000313" key="9">
    <source>
        <dbReference type="Proteomes" id="UP000238801"/>
    </source>
</evidence>
<evidence type="ECO:0000256" key="6">
    <source>
        <dbReference type="RuleBase" id="RU366011"/>
    </source>
</evidence>
<evidence type="ECO:0000256" key="5">
    <source>
        <dbReference type="PIRSR" id="PIRSR637944-1"/>
    </source>
</evidence>
<dbReference type="FunFam" id="3.40.30.10:FF:000020">
    <property type="entry name" value="Peroxiredoxin"/>
    <property type="match status" value="1"/>
</dbReference>
<feature type="domain" description="Thioredoxin" evidence="7">
    <location>
        <begin position="4"/>
        <end position="163"/>
    </location>
</feature>
<evidence type="ECO:0000256" key="3">
    <source>
        <dbReference type="ARBA" id="ARBA00023002"/>
    </source>
</evidence>
<comment type="similarity">
    <text evidence="6">Belongs to the peroxiredoxin family. Prx5 subfamily.</text>
</comment>
<comment type="caution">
    <text evidence="8">The sequence shown here is derived from an EMBL/GenBank/DDBJ whole genome shotgun (WGS) entry which is preliminary data.</text>
</comment>
<dbReference type="SUPFAM" id="SSF52833">
    <property type="entry name" value="Thioredoxin-like"/>
    <property type="match status" value="1"/>
</dbReference>
<keyword evidence="2 6" id="KW-0049">Antioxidant</keyword>
<keyword evidence="3 6" id="KW-0560">Oxidoreductase</keyword>
<keyword evidence="9" id="KW-1185">Reference proteome</keyword>
<dbReference type="InterPro" id="IPR013766">
    <property type="entry name" value="Thioredoxin_domain"/>
</dbReference>